<evidence type="ECO:0000256" key="1">
    <source>
        <dbReference type="SAM" id="SignalP"/>
    </source>
</evidence>
<evidence type="ECO:0008006" key="4">
    <source>
        <dbReference type="Google" id="ProtNLM"/>
    </source>
</evidence>
<keyword evidence="3" id="KW-1185">Reference proteome</keyword>
<dbReference type="EMBL" id="JAAKZZ010000255">
    <property type="protein sequence ID" value="NGO71027.1"/>
    <property type="molecule type" value="Genomic_DNA"/>
</dbReference>
<accession>A0A6G4X2E7</accession>
<dbReference type="RefSeq" id="WP_165300673.1">
    <property type="nucleotide sequence ID" value="NZ_JAAKZZ010000255.1"/>
</dbReference>
<organism evidence="2 3">
    <name type="scientific">Streptomyces boncukensis</name>
    <dbReference type="NCBI Taxonomy" id="2711219"/>
    <lineage>
        <taxon>Bacteria</taxon>
        <taxon>Bacillati</taxon>
        <taxon>Actinomycetota</taxon>
        <taxon>Actinomycetes</taxon>
        <taxon>Kitasatosporales</taxon>
        <taxon>Streptomycetaceae</taxon>
        <taxon>Streptomyces</taxon>
    </lineage>
</organism>
<dbReference type="AlphaFoldDB" id="A0A6G4X2E7"/>
<keyword evidence="1" id="KW-0732">Signal</keyword>
<evidence type="ECO:0000313" key="3">
    <source>
        <dbReference type="Proteomes" id="UP000477722"/>
    </source>
</evidence>
<protein>
    <recommendedName>
        <fullName evidence="4">DUF3558 domain-containing protein</fullName>
    </recommendedName>
</protein>
<dbReference type="Proteomes" id="UP000477722">
    <property type="component" value="Unassembled WGS sequence"/>
</dbReference>
<feature type="chain" id="PRO_5038699851" description="DUF3558 domain-containing protein" evidence="1">
    <location>
        <begin position="29"/>
        <end position="200"/>
    </location>
</feature>
<feature type="signal peptide" evidence="1">
    <location>
        <begin position="1"/>
        <end position="28"/>
    </location>
</feature>
<dbReference type="PROSITE" id="PS51257">
    <property type="entry name" value="PROKAR_LIPOPROTEIN"/>
    <property type="match status" value="1"/>
</dbReference>
<comment type="caution">
    <text evidence="2">The sequence shown here is derived from an EMBL/GenBank/DDBJ whole genome shotgun (WGS) entry which is preliminary data.</text>
</comment>
<evidence type="ECO:0000313" key="2">
    <source>
        <dbReference type="EMBL" id="NGO71027.1"/>
    </source>
</evidence>
<sequence length="200" mass="22179">MKRTRYATVAIGAITLASGLLLSLTSCTEDPPKRDYSVPDRLCDLKVPKSQYSELFGPGEELKTDGVGESWGNANGHKGERLCQYFVDGDIELWIEGDWRMSGKEESLLSSPRAVAKFYGKKPPRDFPGKFKAATWQRGAAAVVDCTQPEHESRDRYMVIVKTGEDRFDGDSSRAHEALGELVQSVTAEVNEHLVCEGDY</sequence>
<gene>
    <name evidence="2" type="ORF">G5C65_22225</name>
</gene>
<name>A0A6G4X2E7_9ACTN</name>
<proteinExistence type="predicted"/>
<reference evidence="2 3" key="1">
    <citation type="submission" date="2020-02" db="EMBL/GenBank/DDBJ databases">
        <title>Whole-genome analyses of novel actinobacteria.</title>
        <authorList>
            <person name="Sahin N."/>
            <person name="Tatar D."/>
        </authorList>
    </citation>
    <scope>NUCLEOTIDE SEQUENCE [LARGE SCALE GENOMIC DNA]</scope>
    <source>
        <strain evidence="2 3">SB3404</strain>
    </source>
</reference>